<dbReference type="OrthoDB" id="5242520at2"/>
<gene>
    <name evidence="4" type="ORF">DFR71_3195</name>
</gene>
<dbReference type="SUPFAM" id="SSF48498">
    <property type="entry name" value="Tetracyclin repressor-like, C-terminal domain"/>
    <property type="match status" value="1"/>
</dbReference>
<reference evidence="4 5" key="1">
    <citation type="submission" date="2019-03" db="EMBL/GenBank/DDBJ databases">
        <title>Genomic Encyclopedia of Type Strains, Phase IV (KMG-IV): sequencing the most valuable type-strain genomes for metagenomic binning, comparative biology and taxonomic classification.</title>
        <authorList>
            <person name="Goeker M."/>
        </authorList>
    </citation>
    <scope>NUCLEOTIDE SEQUENCE [LARGE SCALE GENOMIC DNA]</scope>
    <source>
        <strain evidence="4 5">DSM 44684</strain>
    </source>
</reference>
<dbReference type="EMBL" id="SMFR01000002">
    <property type="protein sequence ID" value="TCJ97159.1"/>
    <property type="molecule type" value="Genomic_DNA"/>
</dbReference>
<dbReference type="Proteomes" id="UP000294856">
    <property type="component" value="Unassembled WGS sequence"/>
</dbReference>
<dbReference type="PROSITE" id="PS50977">
    <property type="entry name" value="HTH_TETR_2"/>
    <property type="match status" value="1"/>
</dbReference>
<protein>
    <submittedName>
        <fullName evidence="4">TetR family transcriptional regulator</fullName>
    </submittedName>
</protein>
<accession>A0A4R1FU46</accession>
<dbReference type="SUPFAM" id="SSF46689">
    <property type="entry name" value="Homeodomain-like"/>
    <property type="match status" value="1"/>
</dbReference>
<keyword evidence="1 2" id="KW-0238">DNA-binding</keyword>
<dbReference type="Gene3D" id="1.10.357.10">
    <property type="entry name" value="Tetracycline Repressor, domain 2"/>
    <property type="match status" value="1"/>
</dbReference>
<comment type="caution">
    <text evidence="4">The sequence shown here is derived from an EMBL/GenBank/DDBJ whole genome shotgun (WGS) entry which is preliminary data.</text>
</comment>
<dbReference type="STRING" id="1210063.GCA_001612665_00856"/>
<dbReference type="Pfam" id="PF00440">
    <property type="entry name" value="TetR_N"/>
    <property type="match status" value="1"/>
</dbReference>
<dbReference type="InterPro" id="IPR036271">
    <property type="entry name" value="Tet_transcr_reg_TetR-rel_C_sf"/>
</dbReference>
<keyword evidence="5" id="KW-1185">Reference proteome</keyword>
<dbReference type="GO" id="GO:0003677">
    <property type="term" value="F:DNA binding"/>
    <property type="evidence" value="ECO:0007669"/>
    <property type="project" value="UniProtKB-UniRule"/>
</dbReference>
<feature type="DNA-binding region" description="H-T-H motif" evidence="2">
    <location>
        <begin position="43"/>
        <end position="62"/>
    </location>
</feature>
<dbReference type="PANTHER" id="PTHR43479:SF11">
    <property type="entry name" value="ACREF_ENVCD OPERON REPRESSOR-RELATED"/>
    <property type="match status" value="1"/>
</dbReference>
<evidence type="ECO:0000313" key="5">
    <source>
        <dbReference type="Proteomes" id="UP000294856"/>
    </source>
</evidence>
<proteinExistence type="predicted"/>
<evidence type="ECO:0000313" key="4">
    <source>
        <dbReference type="EMBL" id="TCJ97159.1"/>
    </source>
</evidence>
<name>A0A4R1FU46_9NOCA</name>
<dbReference type="InterPro" id="IPR001647">
    <property type="entry name" value="HTH_TetR"/>
</dbReference>
<dbReference type="Pfam" id="PF21313">
    <property type="entry name" value="EthR_C"/>
    <property type="match status" value="1"/>
</dbReference>
<organism evidence="4 5">
    <name type="scientific">Nocardia alba</name>
    <dbReference type="NCBI Taxonomy" id="225051"/>
    <lineage>
        <taxon>Bacteria</taxon>
        <taxon>Bacillati</taxon>
        <taxon>Actinomycetota</taxon>
        <taxon>Actinomycetes</taxon>
        <taxon>Mycobacteriales</taxon>
        <taxon>Nocardiaceae</taxon>
        <taxon>Nocardia</taxon>
    </lineage>
</organism>
<dbReference type="AlphaFoldDB" id="A0A4R1FU46"/>
<feature type="domain" description="HTH tetR-type" evidence="3">
    <location>
        <begin position="20"/>
        <end position="80"/>
    </location>
</feature>
<dbReference type="PANTHER" id="PTHR43479">
    <property type="entry name" value="ACREF/ENVCD OPERON REPRESSOR-RELATED"/>
    <property type="match status" value="1"/>
</dbReference>
<dbReference type="InterPro" id="IPR050624">
    <property type="entry name" value="HTH-type_Tx_Regulator"/>
</dbReference>
<sequence length="213" mass="23833">MREADHLSQVLDRRAPKRGDQRRDALLRALDDQLAERTLDEITIADLTSVAGVSRSAFYFYFEDKAACAAALGAEFYAEVVAAAETLMSGTGAPRERLERTLRDLFAVAYKHRNYFRAMIVARQRNVTVKGLWDSARKSFVKPVADLIDEERRAGLAHAEPDSRALASVLLELNEGALERACLDEPPELSQRIEALLAIWSRAIYLAPESDVR</sequence>
<dbReference type="Gene3D" id="1.10.10.60">
    <property type="entry name" value="Homeodomain-like"/>
    <property type="match status" value="1"/>
</dbReference>
<dbReference type="InterPro" id="IPR009057">
    <property type="entry name" value="Homeodomain-like_sf"/>
</dbReference>
<dbReference type="InterPro" id="IPR049397">
    <property type="entry name" value="EthR_C"/>
</dbReference>
<evidence type="ECO:0000256" key="2">
    <source>
        <dbReference type="PROSITE-ProRule" id="PRU00335"/>
    </source>
</evidence>
<dbReference type="RefSeq" id="WP_084472344.1">
    <property type="nucleotide sequence ID" value="NZ_SMFR01000002.1"/>
</dbReference>
<evidence type="ECO:0000259" key="3">
    <source>
        <dbReference type="PROSITE" id="PS50977"/>
    </source>
</evidence>
<evidence type="ECO:0000256" key="1">
    <source>
        <dbReference type="ARBA" id="ARBA00023125"/>
    </source>
</evidence>